<sequence>MPTYNYSDIVQYNDFFDEADYNVIKEKTGFGSHWQYGHTSLGNKDPQFVKSVPFWKMQLDEDEFFSKHLLNKIQQKLDTSFSLERVYANGHTYGCDGSIHVDANDPLGHTLLLYVNPQWEYSWGGSTNFHINEGEMFSVFPTGNKAVYFPGQIPHCASGTTRHFKFLRVSIAWKLRKNG</sequence>
<evidence type="ECO:0000313" key="4">
    <source>
        <dbReference type="Proteomes" id="UP000204537"/>
    </source>
</evidence>
<dbReference type="EMBL" id="KU686197">
    <property type="protein sequence ID" value="AOV58539.1"/>
    <property type="molecule type" value="Genomic_DNA"/>
</dbReference>
<dbReference type="Gene3D" id="2.60.120.620">
    <property type="entry name" value="q2cbj1_9rhob like domain"/>
    <property type="match status" value="1"/>
</dbReference>
<dbReference type="EMBL" id="KU686198">
    <property type="protein sequence ID" value="AOV58778.1"/>
    <property type="molecule type" value="Genomic_DNA"/>
</dbReference>
<name>A0A1D8KJH5_9CAUD</name>
<accession>A0A1D8KJH5</accession>
<organism evidence="2 5">
    <name type="scientific">Synechococcus phage S-CAM3</name>
    <dbReference type="NCBI Taxonomy" id="1883366"/>
    <lineage>
        <taxon>Viruses</taxon>
        <taxon>Duplodnaviria</taxon>
        <taxon>Heunggongvirae</taxon>
        <taxon>Uroviricota</taxon>
        <taxon>Caudoviricetes</taxon>
        <taxon>Pantevenvirales</taxon>
        <taxon>Kyanoviridae</taxon>
        <taxon>Charybdisvirus</taxon>
        <taxon>Charybdisvirus scam3</taxon>
    </lineage>
</organism>
<dbReference type="Proteomes" id="UP000204537">
    <property type="component" value="Segment"/>
</dbReference>
<dbReference type="OrthoDB" id="16445at10239"/>
<reference evidence="4 5" key="1">
    <citation type="journal article" date="2016" name="Virology">
        <title>The genomic content and context of auxiliary metabolic genes in marine cyanomyoviruses.</title>
        <authorList>
            <person name="Crummett L.T."/>
            <person name="Puxty R.J."/>
            <person name="Weihe C."/>
            <person name="Marston M.F."/>
            <person name="Martiny J.B."/>
        </authorList>
    </citation>
    <scope>NUCLEOTIDE SEQUENCE [LARGE SCALE GENOMIC DNA]</scope>
    <source>
        <strain evidence="1">0808SB25</strain>
        <strain evidence="2">0910TB04</strain>
        <strain evidence="3">1010CC42</strain>
    </source>
</reference>
<keyword evidence="4" id="KW-1185">Reference proteome</keyword>
<evidence type="ECO:0000313" key="1">
    <source>
        <dbReference type="EMBL" id="AOV58539.1"/>
    </source>
</evidence>
<dbReference type="KEGG" id="vg:30306324"/>
<evidence type="ECO:0000313" key="3">
    <source>
        <dbReference type="EMBL" id="AOV59017.1"/>
    </source>
</evidence>
<dbReference type="EMBL" id="KU686199">
    <property type="protein sequence ID" value="AOV59017.1"/>
    <property type="molecule type" value="Genomic_DNA"/>
</dbReference>
<evidence type="ECO:0000313" key="2">
    <source>
        <dbReference type="EMBL" id="AOV58778.1"/>
    </source>
</evidence>
<dbReference type="GeneID" id="30306324"/>
<protein>
    <submittedName>
        <fullName evidence="2">Uncharacterized protein</fullName>
    </submittedName>
</protein>
<proteinExistence type="predicted"/>
<dbReference type="RefSeq" id="YP_009321297.1">
    <property type="nucleotide sequence ID" value="NC_031906.1"/>
</dbReference>
<dbReference type="Proteomes" id="UP000240804">
    <property type="component" value="Segment"/>
</dbReference>
<gene>
    <name evidence="3" type="ORF">C421010_034</name>
    <name evidence="1" type="ORF">S250808_034</name>
    <name evidence="2" type="ORF">T040910_034</name>
</gene>
<evidence type="ECO:0000313" key="5">
    <source>
        <dbReference type="Proteomes" id="UP000240804"/>
    </source>
</evidence>
<dbReference type="Proteomes" id="UP000240920">
    <property type="component" value="Segment"/>
</dbReference>